<organism evidence="3">
    <name type="scientific">Ixodes ricinus</name>
    <name type="common">Common tick</name>
    <name type="synonym">Acarus ricinus</name>
    <dbReference type="NCBI Taxonomy" id="34613"/>
    <lineage>
        <taxon>Eukaryota</taxon>
        <taxon>Metazoa</taxon>
        <taxon>Ecdysozoa</taxon>
        <taxon>Arthropoda</taxon>
        <taxon>Chelicerata</taxon>
        <taxon>Arachnida</taxon>
        <taxon>Acari</taxon>
        <taxon>Parasitiformes</taxon>
        <taxon>Ixodida</taxon>
        <taxon>Ixodoidea</taxon>
        <taxon>Ixodidae</taxon>
        <taxon>Ixodinae</taxon>
        <taxon>Ixodes</taxon>
    </lineage>
</organism>
<evidence type="ECO:0000256" key="2">
    <source>
        <dbReference type="SAM" id="SignalP"/>
    </source>
</evidence>
<protein>
    <recommendedName>
        <fullName evidence="4">Secreted protein</fullName>
    </recommendedName>
</protein>
<keyword evidence="1" id="KW-0472">Membrane</keyword>
<feature type="transmembrane region" description="Helical" evidence="1">
    <location>
        <begin position="102"/>
        <end position="125"/>
    </location>
</feature>
<dbReference type="AlphaFoldDB" id="A0A6B0USR2"/>
<feature type="signal peptide" evidence="2">
    <location>
        <begin position="1"/>
        <end position="21"/>
    </location>
</feature>
<evidence type="ECO:0000256" key="1">
    <source>
        <dbReference type="SAM" id="Phobius"/>
    </source>
</evidence>
<proteinExistence type="predicted"/>
<name>A0A6B0USR2_IXORI</name>
<accession>A0A6B0USR2</accession>
<keyword evidence="2" id="KW-0732">Signal</keyword>
<feature type="chain" id="PRO_5025580419" description="Secreted protein" evidence="2">
    <location>
        <begin position="22"/>
        <end position="137"/>
    </location>
</feature>
<sequence>MVHRLVITCCCLFCSFSFCVSANFTTIGLLQPFMVCEWFIALMALMAHCRLAYVTKAHPLLCPLPSLSTVHSSMEPKGENMTRTSLSLHSLASMPMNSLRSFLFSLSAGFICIGWCIPGNVFMLWRSFWASRADLRV</sequence>
<evidence type="ECO:0008006" key="4">
    <source>
        <dbReference type="Google" id="ProtNLM"/>
    </source>
</evidence>
<evidence type="ECO:0000313" key="3">
    <source>
        <dbReference type="EMBL" id="MXU92755.1"/>
    </source>
</evidence>
<keyword evidence="1" id="KW-1133">Transmembrane helix</keyword>
<reference evidence="3" key="1">
    <citation type="submission" date="2019-12" db="EMBL/GenBank/DDBJ databases">
        <title>An insight into the sialome of adult female Ixodes ricinus ticks feeding for 6 days.</title>
        <authorList>
            <person name="Perner J."/>
            <person name="Ribeiro J.M.C."/>
        </authorList>
    </citation>
    <scope>NUCLEOTIDE SEQUENCE</scope>
    <source>
        <strain evidence="3">Semi-engorged</strain>
        <tissue evidence="3">Salivary glands</tissue>
    </source>
</reference>
<dbReference type="EMBL" id="GIFC01010672">
    <property type="protein sequence ID" value="MXU92755.1"/>
    <property type="molecule type" value="Transcribed_RNA"/>
</dbReference>
<keyword evidence="1" id="KW-0812">Transmembrane</keyword>